<organism evidence="5 6">
    <name type="scientific">Candidatus Daviesbacteria bacterium RIFCSPLOWO2_02_FULL_36_7</name>
    <dbReference type="NCBI Taxonomy" id="1797792"/>
    <lineage>
        <taxon>Bacteria</taxon>
        <taxon>Candidatus Daviesiibacteriota</taxon>
    </lineage>
</organism>
<dbReference type="HAMAP" id="MF_01369_B">
    <property type="entry name" value="Ribosomal_uL23_B"/>
    <property type="match status" value="1"/>
</dbReference>
<evidence type="ECO:0000256" key="2">
    <source>
        <dbReference type="ARBA" id="ARBA00022980"/>
    </source>
</evidence>
<dbReference type="GO" id="GO:0005840">
    <property type="term" value="C:ribosome"/>
    <property type="evidence" value="ECO:0007669"/>
    <property type="project" value="UniProtKB-KW"/>
</dbReference>
<dbReference type="InterPro" id="IPR013025">
    <property type="entry name" value="Ribosomal_uL23-like"/>
</dbReference>
<evidence type="ECO:0000256" key="1">
    <source>
        <dbReference type="ARBA" id="ARBA00006700"/>
    </source>
</evidence>
<evidence type="ECO:0000256" key="4">
    <source>
        <dbReference type="HAMAP-Rule" id="MF_01369"/>
    </source>
</evidence>
<proteinExistence type="inferred from homology"/>
<accession>A0A1F5MH62</accession>
<evidence type="ECO:0000313" key="5">
    <source>
        <dbReference type="EMBL" id="OGE64711.1"/>
    </source>
</evidence>
<keyword evidence="4" id="KW-0694">RNA-binding</keyword>
<comment type="subunit">
    <text evidence="4">Part of the 50S ribosomal subunit. Contacts protein L29, and trigger factor when it is bound to the ribosome.</text>
</comment>
<keyword evidence="4" id="KW-0699">rRNA-binding</keyword>
<evidence type="ECO:0000313" key="6">
    <source>
        <dbReference type="Proteomes" id="UP000178859"/>
    </source>
</evidence>
<sequence length="142" mass="15842">MIIVRKPIITEKSMKLAQNGLYAFEVDKNATKPQVAKEIAQRFNVKVLQVKIVNIKGKVKSQKRVRKNYALAGVKKAYALLKKGEKIAIFETPKEEAVVTTAESEPIKLREKKDILGRTKVKVERSAVGAAPTTQRKVITGK</sequence>
<dbReference type="AlphaFoldDB" id="A0A1F5MH62"/>
<protein>
    <recommendedName>
        <fullName evidence="4">Large ribosomal subunit protein uL23</fullName>
    </recommendedName>
</protein>
<dbReference type="InterPro" id="IPR012678">
    <property type="entry name" value="Ribosomal_uL23/eL15/eS24_sf"/>
</dbReference>
<name>A0A1F5MH62_9BACT</name>
<dbReference type="GO" id="GO:0006412">
    <property type="term" value="P:translation"/>
    <property type="evidence" value="ECO:0007669"/>
    <property type="project" value="UniProtKB-UniRule"/>
</dbReference>
<reference evidence="5 6" key="1">
    <citation type="journal article" date="2016" name="Nat. Commun.">
        <title>Thousands of microbial genomes shed light on interconnected biogeochemical processes in an aquifer system.</title>
        <authorList>
            <person name="Anantharaman K."/>
            <person name="Brown C.T."/>
            <person name="Hug L.A."/>
            <person name="Sharon I."/>
            <person name="Castelle C.J."/>
            <person name="Probst A.J."/>
            <person name="Thomas B.C."/>
            <person name="Singh A."/>
            <person name="Wilkins M.J."/>
            <person name="Karaoz U."/>
            <person name="Brodie E.L."/>
            <person name="Williams K.H."/>
            <person name="Hubbard S.S."/>
            <person name="Banfield J.F."/>
        </authorList>
    </citation>
    <scope>NUCLEOTIDE SEQUENCE [LARGE SCALE GENOMIC DNA]</scope>
</reference>
<evidence type="ECO:0000256" key="3">
    <source>
        <dbReference type="ARBA" id="ARBA00023274"/>
    </source>
</evidence>
<dbReference type="Proteomes" id="UP000178859">
    <property type="component" value="Unassembled WGS sequence"/>
</dbReference>
<gene>
    <name evidence="4" type="primary">rplW</name>
    <name evidence="5" type="ORF">A3I48_04080</name>
</gene>
<comment type="similarity">
    <text evidence="1 4">Belongs to the universal ribosomal protein uL23 family.</text>
</comment>
<keyword evidence="3 4" id="KW-0687">Ribonucleoprotein</keyword>
<dbReference type="Pfam" id="PF00276">
    <property type="entry name" value="Ribosomal_L23"/>
    <property type="match status" value="1"/>
</dbReference>
<dbReference type="Gene3D" id="3.30.70.330">
    <property type="match status" value="1"/>
</dbReference>
<dbReference type="EMBL" id="MFDT01000047">
    <property type="protein sequence ID" value="OGE64711.1"/>
    <property type="molecule type" value="Genomic_DNA"/>
</dbReference>
<comment type="caution">
    <text evidence="5">The sequence shown here is derived from an EMBL/GenBank/DDBJ whole genome shotgun (WGS) entry which is preliminary data.</text>
</comment>
<dbReference type="GO" id="GO:1990904">
    <property type="term" value="C:ribonucleoprotein complex"/>
    <property type="evidence" value="ECO:0007669"/>
    <property type="project" value="UniProtKB-KW"/>
</dbReference>
<keyword evidence="2 4" id="KW-0689">Ribosomal protein</keyword>
<comment type="function">
    <text evidence="4">One of the early assembly proteins it binds 23S rRNA. One of the proteins that surrounds the polypeptide exit tunnel on the outside of the ribosome. Forms the main docking site for trigger factor binding to the ribosome.</text>
</comment>
<dbReference type="InterPro" id="IPR012677">
    <property type="entry name" value="Nucleotide-bd_a/b_plait_sf"/>
</dbReference>
<dbReference type="SUPFAM" id="SSF54189">
    <property type="entry name" value="Ribosomal proteins S24e, L23 and L15e"/>
    <property type="match status" value="1"/>
</dbReference>
<dbReference type="GO" id="GO:0003735">
    <property type="term" value="F:structural constituent of ribosome"/>
    <property type="evidence" value="ECO:0007669"/>
    <property type="project" value="InterPro"/>
</dbReference>
<dbReference type="GO" id="GO:0019843">
    <property type="term" value="F:rRNA binding"/>
    <property type="evidence" value="ECO:0007669"/>
    <property type="project" value="UniProtKB-UniRule"/>
</dbReference>